<dbReference type="EMBL" id="CP002080">
    <property type="protein sequence ID" value="ADI90638.1"/>
    <property type="molecule type" value="Genomic_DNA"/>
</dbReference>
<dbReference type="RefSeq" id="WP_013197726.1">
    <property type="nucleotide sequence ID" value="NC_014259.1"/>
</dbReference>
<evidence type="ECO:0000256" key="6">
    <source>
        <dbReference type="SAM" id="Phobius"/>
    </source>
</evidence>
<reference evidence="9 10" key="1">
    <citation type="journal article" date="2010" name="J. Bacteriol.">
        <title>Complete genome sequence of the diesel-degrading Acinetobacter sp. strain DR1.</title>
        <authorList>
            <person name="Jung J."/>
            <person name="Baek J.H."/>
            <person name="Park W."/>
        </authorList>
    </citation>
    <scope>NUCLEOTIDE SEQUENCE [LARGE SCALE GENOMIC DNA]</scope>
    <source>
        <strain evidence="10">JCM 16667 / KCTC 23045 / DR1</strain>
    </source>
</reference>
<accession>A0AAN0P863</accession>
<name>A0AAN0P863_ACISD</name>
<protein>
    <submittedName>
        <fullName evidence="9">Major facilitator superfamily transporter</fullName>
    </submittedName>
</protein>
<evidence type="ECO:0000313" key="9">
    <source>
        <dbReference type="EMBL" id="ADI90638.1"/>
    </source>
</evidence>
<gene>
    <name evidence="9" type="ordered locus">AOLE_08745</name>
</gene>
<feature type="transmembrane region" description="Helical" evidence="6">
    <location>
        <begin position="302"/>
        <end position="327"/>
    </location>
</feature>
<proteinExistence type="predicted"/>
<feature type="transmembrane region" description="Helical" evidence="6">
    <location>
        <begin position="339"/>
        <end position="357"/>
    </location>
</feature>
<evidence type="ECO:0000256" key="7">
    <source>
        <dbReference type="SAM" id="SignalP"/>
    </source>
</evidence>
<dbReference type="PROSITE" id="PS50850">
    <property type="entry name" value="MFS"/>
    <property type="match status" value="1"/>
</dbReference>
<dbReference type="GO" id="GO:0022857">
    <property type="term" value="F:transmembrane transporter activity"/>
    <property type="evidence" value="ECO:0007669"/>
    <property type="project" value="InterPro"/>
</dbReference>
<keyword evidence="5 6" id="KW-0472">Membrane</keyword>
<evidence type="ECO:0000256" key="5">
    <source>
        <dbReference type="ARBA" id="ARBA00023136"/>
    </source>
</evidence>
<feature type="signal peptide" evidence="7">
    <location>
        <begin position="1"/>
        <end position="27"/>
    </location>
</feature>
<feature type="transmembrane region" description="Helical" evidence="6">
    <location>
        <begin position="75"/>
        <end position="98"/>
    </location>
</feature>
<dbReference type="InterPro" id="IPR036259">
    <property type="entry name" value="MFS_trans_sf"/>
</dbReference>
<feature type="transmembrane region" description="Helical" evidence="6">
    <location>
        <begin position="363"/>
        <end position="386"/>
    </location>
</feature>
<dbReference type="GO" id="GO:0005886">
    <property type="term" value="C:plasma membrane"/>
    <property type="evidence" value="ECO:0007669"/>
    <property type="project" value="UniProtKB-SubCell"/>
</dbReference>
<feature type="transmembrane region" description="Helical" evidence="6">
    <location>
        <begin position="248"/>
        <end position="267"/>
    </location>
</feature>
<dbReference type="PANTHER" id="PTHR43124:SF3">
    <property type="entry name" value="CHLORAMPHENICOL EFFLUX PUMP RV0191"/>
    <property type="match status" value="1"/>
</dbReference>
<evidence type="ECO:0000313" key="10">
    <source>
        <dbReference type="Proteomes" id="UP000000392"/>
    </source>
</evidence>
<feature type="domain" description="Major facilitator superfamily (MFS) profile" evidence="8">
    <location>
        <begin position="9"/>
        <end position="391"/>
    </location>
</feature>
<dbReference type="PANTHER" id="PTHR43124">
    <property type="entry name" value="PURINE EFFLUX PUMP PBUE"/>
    <property type="match status" value="1"/>
</dbReference>
<dbReference type="SUPFAM" id="SSF103473">
    <property type="entry name" value="MFS general substrate transporter"/>
    <property type="match status" value="1"/>
</dbReference>
<dbReference type="InterPro" id="IPR020846">
    <property type="entry name" value="MFS_dom"/>
</dbReference>
<dbReference type="PRINTS" id="PR01036">
    <property type="entry name" value="TCRTETB"/>
</dbReference>
<dbReference type="KEGG" id="acd:AOLE_08745"/>
<dbReference type="InterPro" id="IPR050189">
    <property type="entry name" value="MFS_Efflux_Transporters"/>
</dbReference>
<feature type="transmembrane region" description="Helical" evidence="6">
    <location>
        <begin position="43"/>
        <end position="63"/>
    </location>
</feature>
<feature type="transmembrane region" description="Helical" evidence="6">
    <location>
        <begin position="104"/>
        <end position="121"/>
    </location>
</feature>
<evidence type="ECO:0000256" key="1">
    <source>
        <dbReference type="ARBA" id="ARBA00004651"/>
    </source>
</evidence>
<keyword evidence="7" id="KW-0732">Signal</keyword>
<evidence type="ECO:0000256" key="4">
    <source>
        <dbReference type="ARBA" id="ARBA00022989"/>
    </source>
</evidence>
<feature type="transmembrane region" description="Helical" evidence="6">
    <location>
        <begin position="279"/>
        <end position="296"/>
    </location>
</feature>
<comment type="subcellular location">
    <subcellularLocation>
        <location evidence="1">Cell membrane</location>
        <topology evidence="1">Multi-pass membrane protein</topology>
    </subcellularLocation>
</comment>
<feature type="chain" id="PRO_5042888236" evidence="7">
    <location>
        <begin position="28"/>
        <end position="402"/>
    </location>
</feature>
<keyword evidence="3 6" id="KW-0812">Transmembrane</keyword>
<dbReference type="Pfam" id="PF07690">
    <property type="entry name" value="MFS_1"/>
    <property type="match status" value="1"/>
</dbReference>
<keyword evidence="2" id="KW-1003">Cell membrane</keyword>
<evidence type="ECO:0000259" key="8">
    <source>
        <dbReference type="PROSITE" id="PS50850"/>
    </source>
</evidence>
<evidence type="ECO:0000256" key="3">
    <source>
        <dbReference type="ARBA" id="ARBA00022692"/>
    </source>
</evidence>
<dbReference type="Gene3D" id="1.20.1250.20">
    <property type="entry name" value="MFS general substrate transporter like domains"/>
    <property type="match status" value="1"/>
</dbReference>
<dbReference type="AlphaFoldDB" id="A0AAN0P863"/>
<keyword evidence="4 6" id="KW-1133">Transmembrane helix</keyword>
<dbReference type="GeneID" id="9382171"/>
<evidence type="ECO:0000256" key="2">
    <source>
        <dbReference type="ARBA" id="ARBA00022475"/>
    </source>
</evidence>
<feature type="transmembrane region" description="Helical" evidence="6">
    <location>
        <begin position="167"/>
        <end position="184"/>
    </location>
</feature>
<sequence>MQTPKSSVQYCIISFALCLAALSTALASPLYAIYEQEWGVSTSQIGYIFISYMLGVVFSLLFLNKLNAIYHYKNVILVSLALTILGLMLSALASSVWLLGFSRFLIGIASGLITTAAMVGLKDQYPFRNKALAEKLTSIITVLGFGLGPLVGGILADHTVRPLADPYWIIIFFSLLIFISVFWVKPRFKIEKKYQLNELLKLQGLALPQVASRKVFWVCSVAALCSFGAFSLYAALAGTFIKELPIKSSATLTGVSISIILFVSVLSQLFCKSFKELHVLYAGLLALLLGTISLVMAEVEHIVWFLLISILLTGMGHGFTLSAVYHFIGNMMDREKNPLIFSSYLFIAYQGTIWPVILSSYFIEYFGVVITLGLIAALLMVTIVWLMHQLKFKVGPILACHK</sequence>
<organism evidence="9 10">
    <name type="scientific">Acinetobacter oleivorans (strain JCM 16667 / KCTC 23045 / DR1)</name>
    <dbReference type="NCBI Taxonomy" id="436717"/>
    <lineage>
        <taxon>Bacteria</taxon>
        <taxon>Pseudomonadati</taxon>
        <taxon>Pseudomonadota</taxon>
        <taxon>Gammaproteobacteria</taxon>
        <taxon>Moraxellales</taxon>
        <taxon>Moraxellaceae</taxon>
        <taxon>Acinetobacter</taxon>
    </lineage>
</organism>
<feature type="transmembrane region" description="Helical" evidence="6">
    <location>
        <begin position="133"/>
        <end position="155"/>
    </location>
</feature>
<dbReference type="Proteomes" id="UP000000392">
    <property type="component" value="Chromosome"/>
</dbReference>
<dbReference type="InterPro" id="IPR011701">
    <property type="entry name" value="MFS"/>
</dbReference>
<feature type="transmembrane region" description="Helical" evidence="6">
    <location>
        <begin position="215"/>
        <end position="236"/>
    </location>
</feature>